<dbReference type="PANTHER" id="PTHR34128">
    <property type="entry name" value="CYTOCHROME C-TYPE BIOGENESIS PROTEIN CCME HOMOLOG, MITOCHONDRIAL"/>
    <property type="match status" value="1"/>
</dbReference>
<comment type="similarity">
    <text evidence="10">Belongs to the CcmE/CycJ family.</text>
</comment>
<keyword evidence="6 10" id="KW-0735">Signal-anchor</keyword>
<evidence type="ECO:0000256" key="6">
    <source>
        <dbReference type="ARBA" id="ARBA00022968"/>
    </source>
</evidence>
<evidence type="ECO:0000256" key="3">
    <source>
        <dbReference type="ARBA" id="ARBA00022692"/>
    </source>
</evidence>
<dbReference type="GO" id="GO:0005886">
    <property type="term" value="C:plasma membrane"/>
    <property type="evidence" value="ECO:0007669"/>
    <property type="project" value="UniProtKB-SubCell"/>
</dbReference>
<evidence type="ECO:0000256" key="1">
    <source>
        <dbReference type="ARBA" id="ARBA00004370"/>
    </source>
</evidence>
<dbReference type="RefSeq" id="WP_115366515.1">
    <property type="nucleotide sequence ID" value="NZ_QBKA01000002.1"/>
</dbReference>
<comment type="subcellular location">
    <subcellularLocation>
        <location evidence="10">Cell membrane</location>
        <topology evidence="10">Single-pass type II membrane protein</topology>
    </subcellularLocation>
    <subcellularLocation>
        <location evidence="1">Membrane</location>
    </subcellularLocation>
</comment>
<keyword evidence="3 10" id="KW-0812">Transmembrane</keyword>
<dbReference type="HAMAP" id="MF_01959">
    <property type="entry name" value="CcmE"/>
    <property type="match status" value="1"/>
</dbReference>
<reference evidence="12 13" key="1">
    <citation type="submission" date="2018-04" db="EMBL/GenBank/DDBJ databases">
        <title>Altererythrobacter sp. HME9302 genome sequencing and assembly.</title>
        <authorList>
            <person name="Kang H."/>
            <person name="Kim H."/>
            <person name="Joh K."/>
        </authorList>
    </citation>
    <scope>NUCLEOTIDE SEQUENCE [LARGE SCALE GENOMIC DNA]</scope>
    <source>
        <strain evidence="12 13">HME9302</strain>
    </source>
</reference>
<dbReference type="Gene3D" id="2.40.50.140">
    <property type="entry name" value="Nucleic acid-binding proteins"/>
    <property type="match status" value="1"/>
</dbReference>
<sequence>MSTLQPKHQRLVLGGLAAVLLIVAALVAAWALRSEASYFYLPGQMLSDPPEPGRNVRLGGMVREGSLDTEADGVTVTFLVDDGADATGQAVPVRYAGILPDLFVEGSGVVADGRLAADGTFVAETLLAKHDENYVPRELEEMTAAQARAVVADTETAPAQSANVP</sequence>
<gene>
    <name evidence="10" type="primary">ccmE</name>
    <name evidence="10" type="synonym">cycJ</name>
    <name evidence="12" type="ORF">HME9302_01529</name>
</gene>
<evidence type="ECO:0000256" key="2">
    <source>
        <dbReference type="ARBA" id="ARBA00022617"/>
    </source>
</evidence>
<dbReference type="OrthoDB" id="9793584at2"/>
<keyword evidence="13" id="KW-1185">Reference proteome</keyword>
<keyword evidence="2 10" id="KW-0349">Heme</keyword>
<dbReference type="SUPFAM" id="SSF82093">
    <property type="entry name" value="Heme chaperone CcmE"/>
    <property type="match status" value="1"/>
</dbReference>
<evidence type="ECO:0000256" key="7">
    <source>
        <dbReference type="ARBA" id="ARBA00022989"/>
    </source>
</evidence>
<dbReference type="PANTHER" id="PTHR34128:SF2">
    <property type="entry name" value="CYTOCHROME C-TYPE BIOGENESIS PROTEIN CCME HOMOLOG, MITOCHONDRIAL"/>
    <property type="match status" value="1"/>
</dbReference>
<dbReference type="GO" id="GO:0020037">
    <property type="term" value="F:heme binding"/>
    <property type="evidence" value="ECO:0007669"/>
    <property type="project" value="InterPro"/>
</dbReference>
<keyword evidence="9 10" id="KW-0472">Membrane</keyword>
<name>A0A369QAR3_9SPHN</name>
<dbReference type="Pfam" id="PF03100">
    <property type="entry name" value="CcmE"/>
    <property type="match status" value="1"/>
</dbReference>
<evidence type="ECO:0000256" key="9">
    <source>
        <dbReference type="ARBA" id="ARBA00023136"/>
    </source>
</evidence>
<keyword evidence="5 10" id="KW-0201">Cytochrome c-type biogenesis</keyword>
<keyword evidence="10" id="KW-1003">Cell membrane</keyword>
<evidence type="ECO:0000313" key="13">
    <source>
        <dbReference type="Proteomes" id="UP000253727"/>
    </source>
</evidence>
<keyword evidence="8 10" id="KW-0408">Iron</keyword>
<feature type="topological domain" description="Cytoplasmic" evidence="10">
    <location>
        <begin position="1"/>
        <end position="10"/>
    </location>
</feature>
<feature type="binding site" description="axial binding residue" evidence="10 11">
    <location>
        <position position="134"/>
    </location>
    <ligand>
        <name>heme</name>
        <dbReference type="ChEBI" id="CHEBI:30413"/>
    </ligand>
    <ligandPart>
        <name>Fe</name>
        <dbReference type="ChEBI" id="CHEBI:18248"/>
    </ligandPart>
</feature>
<organism evidence="12 13">
    <name type="scientific">Alteripontixanthobacter maritimus</name>
    <dbReference type="NCBI Taxonomy" id="2161824"/>
    <lineage>
        <taxon>Bacteria</taxon>
        <taxon>Pseudomonadati</taxon>
        <taxon>Pseudomonadota</taxon>
        <taxon>Alphaproteobacteria</taxon>
        <taxon>Sphingomonadales</taxon>
        <taxon>Erythrobacteraceae</taxon>
        <taxon>Alteripontixanthobacter</taxon>
    </lineage>
</organism>
<comment type="function">
    <text evidence="10">Heme chaperone required for the biogenesis of c-type cytochromes. Transiently binds heme delivered by CcmC and transfers the heme to apo-cytochromes in a process facilitated by CcmF and CcmH.</text>
</comment>
<dbReference type="Proteomes" id="UP000253727">
    <property type="component" value="Unassembled WGS sequence"/>
</dbReference>
<evidence type="ECO:0000256" key="10">
    <source>
        <dbReference type="HAMAP-Rule" id="MF_01959"/>
    </source>
</evidence>
<dbReference type="EMBL" id="QBKA01000002">
    <property type="protein sequence ID" value="RDC60327.1"/>
    <property type="molecule type" value="Genomic_DNA"/>
</dbReference>
<dbReference type="NCBIfam" id="NF009727">
    <property type="entry name" value="PRK13254.1-1"/>
    <property type="match status" value="1"/>
</dbReference>
<evidence type="ECO:0000313" key="12">
    <source>
        <dbReference type="EMBL" id="RDC60327.1"/>
    </source>
</evidence>
<comment type="caution">
    <text evidence="12">The sequence shown here is derived from an EMBL/GenBank/DDBJ whole genome shotgun (WGS) entry which is preliminary data.</text>
</comment>
<feature type="binding site" description="covalent" evidence="10 11">
    <location>
        <position position="130"/>
    </location>
    <ligand>
        <name>heme</name>
        <dbReference type="ChEBI" id="CHEBI:30413"/>
    </ligand>
</feature>
<evidence type="ECO:0000256" key="11">
    <source>
        <dbReference type="PIRSR" id="PIRSR604329-50"/>
    </source>
</evidence>
<dbReference type="InterPro" id="IPR036127">
    <property type="entry name" value="CcmE-like_sf"/>
</dbReference>
<dbReference type="InterPro" id="IPR004329">
    <property type="entry name" value="CcmE"/>
</dbReference>
<dbReference type="GO" id="GO:0017003">
    <property type="term" value="P:protein-heme linkage"/>
    <property type="evidence" value="ECO:0007669"/>
    <property type="project" value="UniProtKB-UniRule"/>
</dbReference>
<dbReference type="InterPro" id="IPR012340">
    <property type="entry name" value="NA-bd_OB-fold"/>
</dbReference>
<protein>
    <recommendedName>
        <fullName evidence="10">Cytochrome c-type biogenesis protein CcmE</fullName>
    </recommendedName>
    <alternativeName>
        <fullName evidence="10">Cytochrome c maturation protein E</fullName>
    </alternativeName>
    <alternativeName>
        <fullName evidence="10">Heme chaperone CcmE</fullName>
    </alternativeName>
</protein>
<accession>A0A369QAR3</accession>
<evidence type="ECO:0000256" key="4">
    <source>
        <dbReference type="ARBA" id="ARBA00022723"/>
    </source>
</evidence>
<feature type="topological domain" description="Extracellular" evidence="10">
    <location>
        <begin position="32"/>
        <end position="165"/>
    </location>
</feature>
<dbReference type="GO" id="GO:0046872">
    <property type="term" value="F:metal ion binding"/>
    <property type="evidence" value="ECO:0007669"/>
    <property type="project" value="UniProtKB-KW"/>
</dbReference>
<evidence type="ECO:0000256" key="8">
    <source>
        <dbReference type="ARBA" id="ARBA00023004"/>
    </source>
</evidence>
<proteinExistence type="inferred from homology"/>
<dbReference type="AlphaFoldDB" id="A0A369QAR3"/>
<evidence type="ECO:0000256" key="5">
    <source>
        <dbReference type="ARBA" id="ARBA00022748"/>
    </source>
</evidence>
<dbReference type="GO" id="GO:0017004">
    <property type="term" value="P:cytochrome complex assembly"/>
    <property type="evidence" value="ECO:0007669"/>
    <property type="project" value="UniProtKB-KW"/>
</dbReference>
<keyword evidence="7 10" id="KW-1133">Transmembrane helix</keyword>
<keyword evidence="4 10" id="KW-0479">Metal-binding</keyword>